<dbReference type="InterPro" id="IPR045147">
    <property type="entry name" value="ARI3A/B/C"/>
</dbReference>
<dbReference type="InterPro" id="IPR036431">
    <property type="entry name" value="ARID_dom_sf"/>
</dbReference>
<dbReference type="InterPro" id="IPR002068">
    <property type="entry name" value="A-crystallin/Hsp20_dom"/>
</dbReference>
<dbReference type="Proteomes" id="UP001154282">
    <property type="component" value="Unassembled WGS sequence"/>
</dbReference>
<gene>
    <name evidence="7" type="ORF">LITE_LOCUS38850</name>
</gene>
<evidence type="ECO:0000256" key="1">
    <source>
        <dbReference type="ARBA" id="ARBA00023015"/>
    </source>
</evidence>
<evidence type="ECO:0000256" key="2">
    <source>
        <dbReference type="ARBA" id="ARBA00023163"/>
    </source>
</evidence>
<accession>A0AAV0PLZ6</accession>
<evidence type="ECO:0000256" key="5">
    <source>
        <dbReference type="SAM" id="MobiDB-lite"/>
    </source>
</evidence>
<feature type="region of interest" description="Disordered" evidence="5">
    <location>
        <begin position="1"/>
        <end position="84"/>
    </location>
</feature>
<feature type="domain" description="SHSP" evidence="6">
    <location>
        <begin position="312"/>
        <end position="383"/>
    </location>
</feature>
<protein>
    <recommendedName>
        <fullName evidence="6">SHSP domain-containing protein</fullName>
    </recommendedName>
</protein>
<feature type="compositionally biased region" description="Basic and acidic residues" evidence="5">
    <location>
        <begin position="28"/>
        <end position="54"/>
    </location>
</feature>
<feature type="region of interest" description="Disordered" evidence="5">
    <location>
        <begin position="107"/>
        <end position="143"/>
    </location>
</feature>
<dbReference type="GO" id="GO:0003677">
    <property type="term" value="F:DNA binding"/>
    <property type="evidence" value="ECO:0007669"/>
    <property type="project" value="InterPro"/>
</dbReference>
<keyword evidence="2" id="KW-0804">Transcription</keyword>
<keyword evidence="8" id="KW-1185">Reference proteome</keyword>
<evidence type="ECO:0000259" key="6">
    <source>
        <dbReference type="PROSITE" id="PS01031"/>
    </source>
</evidence>
<evidence type="ECO:0000256" key="3">
    <source>
        <dbReference type="ARBA" id="ARBA00023242"/>
    </source>
</evidence>
<dbReference type="PANTHER" id="PTHR15348">
    <property type="entry name" value="AT-RICH INTERACTIVE DOMAIN-CONTAINING PROTEIN ARID DOMAIN- CONTAINING PROTEIN DEAD RINGER PROTEIN B-CELL REGULATOR OF IGH TRANSCRIPTION BRIGHT"/>
    <property type="match status" value="1"/>
</dbReference>
<name>A0AAV0PLZ6_9ROSI</name>
<sequence>MASAAAAPEPLSADKESSIGFAACAEPPAHKSSDDAKQEANNEDASFKSRRPDDSSADDGTIVPNGQKQFSTTKHEEDDHGGERVSVLKDELAKVDLPVHSVNKKELAKSKLDEEESGGALRTPGRNFLLEPSSDEGYESGTEEEQLEFMKEVETFYRDNHLEFKAPKFYKEELNLLKTCTTVSWTFRIFYEKALFEYEKHKMRNGELPFSDGISIEATRPENQSSGSLGLVPGRAPRRDAAARAMQGWHSQRLLGNGEVSQPVIKDKNLSSIPKVEKPLKTNGLLKRKKLSSAERAINVSPLKTTRTQADSVVIDVGPPADWVKVNVQRTNDCYEVYALVPGLLREEVHVQSDAAGRLVISGQPEQLENPWGVTPFKKVSFG</sequence>
<keyword evidence="3" id="KW-0539">Nucleus</keyword>
<dbReference type="EMBL" id="CAMGYJ010000009">
    <property type="protein sequence ID" value="CAI0471281.1"/>
    <property type="molecule type" value="Genomic_DNA"/>
</dbReference>
<feature type="compositionally biased region" description="Acidic residues" evidence="5">
    <location>
        <begin position="133"/>
        <end position="143"/>
    </location>
</feature>
<evidence type="ECO:0000313" key="7">
    <source>
        <dbReference type="EMBL" id="CAI0471281.1"/>
    </source>
</evidence>
<feature type="compositionally biased region" description="Basic and acidic residues" evidence="5">
    <location>
        <begin position="73"/>
        <end position="84"/>
    </location>
</feature>
<dbReference type="PANTHER" id="PTHR15348:SF19">
    <property type="entry name" value="ARID DOMAIN-CONTAINING PROTEIN"/>
    <property type="match status" value="1"/>
</dbReference>
<comment type="caution">
    <text evidence="7">The sequence shown here is derived from an EMBL/GenBank/DDBJ whole genome shotgun (WGS) entry which is preliminary data.</text>
</comment>
<dbReference type="PROSITE" id="PS01031">
    <property type="entry name" value="SHSP"/>
    <property type="match status" value="1"/>
</dbReference>
<dbReference type="GO" id="GO:0006357">
    <property type="term" value="P:regulation of transcription by RNA polymerase II"/>
    <property type="evidence" value="ECO:0007669"/>
    <property type="project" value="InterPro"/>
</dbReference>
<organism evidence="7 8">
    <name type="scientific">Linum tenue</name>
    <dbReference type="NCBI Taxonomy" id="586396"/>
    <lineage>
        <taxon>Eukaryota</taxon>
        <taxon>Viridiplantae</taxon>
        <taxon>Streptophyta</taxon>
        <taxon>Embryophyta</taxon>
        <taxon>Tracheophyta</taxon>
        <taxon>Spermatophyta</taxon>
        <taxon>Magnoliopsida</taxon>
        <taxon>eudicotyledons</taxon>
        <taxon>Gunneridae</taxon>
        <taxon>Pentapetalae</taxon>
        <taxon>rosids</taxon>
        <taxon>fabids</taxon>
        <taxon>Malpighiales</taxon>
        <taxon>Linaceae</taxon>
        <taxon>Linum</taxon>
    </lineage>
</organism>
<dbReference type="GO" id="GO:0005634">
    <property type="term" value="C:nucleus"/>
    <property type="evidence" value="ECO:0007669"/>
    <property type="project" value="TreeGrafter"/>
</dbReference>
<dbReference type="CDD" id="cd06464">
    <property type="entry name" value="ACD_sHsps-like"/>
    <property type="match status" value="1"/>
</dbReference>
<proteinExistence type="inferred from homology"/>
<dbReference type="AlphaFoldDB" id="A0AAV0PLZ6"/>
<dbReference type="SUPFAM" id="SSF46774">
    <property type="entry name" value="ARID-like"/>
    <property type="match status" value="1"/>
</dbReference>
<evidence type="ECO:0000256" key="4">
    <source>
        <dbReference type="PROSITE-ProRule" id="PRU00285"/>
    </source>
</evidence>
<feature type="compositionally biased region" description="Low complexity" evidence="5">
    <location>
        <begin position="1"/>
        <end position="11"/>
    </location>
</feature>
<evidence type="ECO:0000313" key="8">
    <source>
        <dbReference type="Proteomes" id="UP001154282"/>
    </source>
</evidence>
<keyword evidence="1" id="KW-0805">Transcription regulation</keyword>
<comment type="similarity">
    <text evidence="4">Belongs to the small heat shock protein (HSP20) family.</text>
</comment>
<reference evidence="7" key="1">
    <citation type="submission" date="2022-08" db="EMBL/GenBank/DDBJ databases">
        <authorList>
            <person name="Gutierrez-Valencia J."/>
        </authorList>
    </citation>
    <scope>NUCLEOTIDE SEQUENCE</scope>
</reference>